<proteinExistence type="inferred from homology"/>
<evidence type="ECO:0000256" key="1">
    <source>
        <dbReference type="ARBA" id="ARBA00004141"/>
    </source>
</evidence>
<dbReference type="EMBL" id="FN653027">
    <property type="protein sequence ID" value="CBY07986.1"/>
    <property type="molecule type" value="Genomic_DNA"/>
</dbReference>
<evidence type="ECO:0000256" key="2">
    <source>
        <dbReference type="ARBA" id="ARBA00010596"/>
    </source>
</evidence>
<evidence type="ECO:0000256" key="6">
    <source>
        <dbReference type="RuleBase" id="RU361264"/>
    </source>
</evidence>
<dbReference type="GO" id="GO:0000139">
    <property type="term" value="C:Golgi membrane"/>
    <property type="evidence" value="ECO:0007669"/>
    <property type="project" value="UniProtKB-SubCell"/>
</dbReference>
<feature type="transmembrane region" description="Helical" evidence="6">
    <location>
        <begin position="134"/>
        <end position="154"/>
    </location>
</feature>
<dbReference type="GO" id="GO:0005802">
    <property type="term" value="C:trans-Golgi network"/>
    <property type="evidence" value="ECO:0007669"/>
    <property type="project" value="TreeGrafter"/>
</dbReference>
<keyword evidence="4 6" id="KW-1133">Transmembrane helix</keyword>
<feature type="region of interest" description="Disordered" evidence="7">
    <location>
        <begin position="1"/>
        <end position="69"/>
    </location>
</feature>
<organism evidence="9">
    <name type="scientific">Oikopleura dioica</name>
    <name type="common">Tunicate</name>
    <dbReference type="NCBI Taxonomy" id="34765"/>
    <lineage>
        <taxon>Eukaryota</taxon>
        <taxon>Metazoa</taxon>
        <taxon>Chordata</taxon>
        <taxon>Tunicata</taxon>
        <taxon>Appendicularia</taxon>
        <taxon>Copelata</taxon>
        <taxon>Oikopleuridae</taxon>
        <taxon>Oikopleura</taxon>
    </lineage>
</organism>
<name>E4X6Q8_OIKDI</name>
<sequence length="242" mass="26330">MADGFYNTDWGNQDSQSSNSYGNYNQSSHNQGYTNMGYDGSQFTPQQSYSGQNMDSDPPTNDDPYTGGFESEPPLLEELGINFDHIYQKTVAVLNPFKHTESAIVNEVDLTGPFVFCMALGTAMLMAGKVHFGYIYGIGAVGVVGMWVLLNLMAPKGAHLGVIASVLGYCILPIVFLSLLNIFPFFDLKGIVGTVCSISSVIWCAVSASKLFSDGLEMKRQQVLVAYPCAILYSVFALLTVF</sequence>
<dbReference type="PANTHER" id="PTHR21236">
    <property type="entry name" value="GOLGI MEMBRANE PROTEIN YIP1"/>
    <property type="match status" value="1"/>
</dbReference>
<dbReference type="InParanoid" id="E4X6Q8"/>
<evidence type="ECO:0000313" key="9">
    <source>
        <dbReference type="EMBL" id="CBY07986.1"/>
    </source>
</evidence>
<evidence type="ECO:0000256" key="4">
    <source>
        <dbReference type="ARBA" id="ARBA00022989"/>
    </source>
</evidence>
<protein>
    <recommendedName>
        <fullName evidence="6">Protein YIPF</fullName>
    </recommendedName>
</protein>
<evidence type="ECO:0000256" key="7">
    <source>
        <dbReference type="SAM" id="MobiDB-lite"/>
    </source>
</evidence>
<comment type="caution">
    <text evidence="6">Lacks conserved residue(s) required for the propagation of feature annotation.</text>
</comment>
<keyword evidence="10" id="KW-1185">Reference proteome</keyword>
<comment type="similarity">
    <text evidence="2 6">Belongs to the YIP1 family.</text>
</comment>
<evidence type="ECO:0000259" key="8">
    <source>
        <dbReference type="Pfam" id="PF04893"/>
    </source>
</evidence>
<evidence type="ECO:0000256" key="3">
    <source>
        <dbReference type="ARBA" id="ARBA00022692"/>
    </source>
</evidence>
<evidence type="ECO:0000313" key="10">
    <source>
        <dbReference type="Proteomes" id="UP000001307"/>
    </source>
</evidence>
<dbReference type="FunCoup" id="E4X6Q8">
    <property type="interactions" value="1073"/>
</dbReference>
<feature type="compositionally biased region" description="Low complexity" evidence="7">
    <location>
        <begin position="11"/>
        <end position="31"/>
    </location>
</feature>
<accession>E4X6Q8</accession>
<evidence type="ECO:0000256" key="5">
    <source>
        <dbReference type="ARBA" id="ARBA00023136"/>
    </source>
</evidence>
<dbReference type="Pfam" id="PF04893">
    <property type="entry name" value="Yip1"/>
    <property type="match status" value="1"/>
</dbReference>
<feature type="compositionally biased region" description="Polar residues" evidence="7">
    <location>
        <begin position="41"/>
        <end position="59"/>
    </location>
</feature>
<feature type="transmembrane region" description="Helical" evidence="6">
    <location>
        <begin position="166"/>
        <end position="185"/>
    </location>
</feature>
<dbReference type="Proteomes" id="UP000001307">
    <property type="component" value="Unassembled WGS sequence"/>
</dbReference>
<feature type="transmembrane region" description="Helical" evidence="6">
    <location>
        <begin position="191"/>
        <end position="212"/>
    </location>
</feature>
<dbReference type="OrthoDB" id="440385at2759"/>
<feature type="transmembrane region" description="Helical" evidence="6">
    <location>
        <begin position="224"/>
        <end position="241"/>
    </location>
</feature>
<dbReference type="InterPro" id="IPR045231">
    <property type="entry name" value="Yip1/4-like"/>
</dbReference>
<dbReference type="PANTHER" id="PTHR21236:SF2">
    <property type="entry name" value="PROTEIN YIPF"/>
    <property type="match status" value="1"/>
</dbReference>
<dbReference type="InterPro" id="IPR006977">
    <property type="entry name" value="Yip1_dom"/>
</dbReference>
<dbReference type="GO" id="GO:0048280">
    <property type="term" value="P:vesicle fusion with Golgi apparatus"/>
    <property type="evidence" value="ECO:0007669"/>
    <property type="project" value="TreeGrafter"/>
</dbReference>
<reference evidence="9" key="1">
    <citation type="journal article" date="2010" name="Science">
        <title>Plasticity of animal genome architecture unmasked by rapid evolution of a pelagic tunicate.</title>
        <authorList>
            <person name="Denoeud F."/>
            <person name="Henriet S."/>
            <person name="Mungpakdee S."/>
            <person name="Aury J.M."/>
            <person name="Da Silva C."/>
            <person name="Brinkmann H."/>
            <person name="Mikhaleva J."/>
            <person name="Olsen L.C."/>
            <person name="Jubin C."/>
            <person name="Canestro C."/>
            <person name="Bouquet J.M."/>
            <person name="Danks G."/>
            <person name="Poulain J."/>
            <person name="Campsteijn C."/>
            <person name="Adamski M."/>
            <person name="Cross I."/>
            <person name="Yadetie F."/>
            <person name="Muffato M."/>
            <person name="Louis A."/>
            <person name="Butcher S."/>
            <person name="Tsagkogeorga G."/>
            <person name="Konrad A."/>
            <person name="Singh S."/>
            <person name="Jensen M.F."/>
            <person name="Cong E.H."/>
            <person name="Eikeseth-Otteraa H."/>
            <person name="Noel B."/>
            <person name="Anthouard V."/>
            <person name="Porcel B.M."/>
            <person name="Kachouri-Lafond R."/>
            <person name="Nishino A."/>
            <person name="Ugolini M."/>
            <person name="Chourrout P."/>
            <person name="Nishida H."/>
            <person name="Aasland R."/>
            <person name="Huzurbazar S."/>
            <person name="Westhof E."/>
            <person name="Delsuc F."/>
            <person name="Lehrach H."/>
            <person name="Reinhardt R."/>
            <person name="Weissenbach J."/>
            <person name="Roy S.W."/>
            <person name="Artiguenave F."/>
            <person name="Postlethwait J.H."/>
            <person name="Manak J.R."/>
            <person name="Thompson E.M."/>
            <person name="Jaillon O."/>
            <person name="Du Pasquier L."/>
            <person name="Boudinot P."/>
            <person name="Liberles D.A."/>
            <person name="Volff J.N."/>
            <person name="Philippe H."/>
            <person name="Lenhard B."/>
            <person name="Roest Crollius H."/>
            <person name="Wincker P."/>
            <person name="Chourrout D."/>
        </authorList>
    </citation>
    <scope>NUCLEOTIDE SEQUENCE [LARGE SCALE GENOMIC DNA]</scope>
</reference>
<keyword evidence="3 6" id="KW-0812">Transmembrane</keyword>
<keyword evidence="5 6" id="KW-0472">Membrane</keyword>
<dbReference type="GO" id="GO:0006888">
    <property type="term" value="P:endoplasmic reticulum to Golgi vesicle-mediated transport"/>
    <property type="evidence" value="ECO:0007669"/>
    <property type="project" value="InterPro"/>
</dbReference>
<gene>
    <name evidence="9" type="ORF">GSOID_T00003350001</name>
</gene>
<comment type="subcellular location">
    <subcellularLocation>
        <location evidence="6">Golgi apparatus membrane</location>
        <topology evidence="6">Multi-pass membrane protein</topology>
    </subcellularLocation>
    <subcellularLocation>
        <location evidence="1">Membrane</location>
        <topology evidence="1">Multi-pass membrane protein</topology>
    </subcellularLocation>
</comment>
<dbReference type="AlphaFoldDB" id="E4X6Q8"/>
<feature type="domain" description="Yip1" evidence="8">
    <location>
        <begin position="93"/>
        <end position="239"/>
    </location>
</feature>